<dbReference type="SUPFAM" id="SSF50044">
    <property type="entry name" value="SH3-domain"/>
    <property type="match status" value="1"/>
</dbReference>
<dbReference type="InterPro" id="IPR012849">
    <property type="entry name" value="Abl-interactor_HHR_dom"/>
</dbReference>
<proteinExistence type="inferred from homology"/>
<dbReference type="InterPro" id="IPR028457">
    <property type="entry name" value="ABI"/>
</dbReference>
<dbReference type="PROSITE" id="PS50002">
    <property type="entry name" value="SH3"/>
    <property type="match status" value="1"/>
</dbReference>
<dbReference type="GO" id="GO:0031209">
    <property type="term" value="C:SCAR complex"/>
    <property type="evidence" value="ECO:0007669"/>
    <property type="project" value="TreeGrafter"/>
</dbReference>
<dbReference type="InterPro" id="IPR028455">
    <property type="entry name" value="ABI3_SH3"/>
</dbReference>
<keyword evidence="9" id="KW-0966">Cell projection</keyword>
<dbReference type="GO" id="GO:0017124">
    <property type="term" value="F:SH3 domain binding"/>
    <property type="evidence" value="ECO:0007669"/>
    <property type="project" value="TreeGrafter"/>
</dbReference>
<gene>
    <name evidence="13" type="ORF">KUF71_018479</name>
</gene>
<organism evidence="13 14">
    <name type="scientific">Frankliniella fusca</name>
    <dbReference type="NCBI Taxonomy" id="407009"/>
    <lineage>
        <taxon>Eukaryota</taxon>
        <taxon>Metazoa</taxon>
        <taxon>Ecdysozoa</taxon>
        <taxon>Arthropoda</taxon>
        <taxon>Hexapoda</taxon>
        <taxon>Insecta</taxon>
        <taxon>Pterygota</taxon>
        <taxon>Neoptera</taxon>
        <taxon>Paraneoptera</taxon>
        <taxon>Thysanoptera</taxon>
        <taxon>Terebrantia</taxon>
        <taxon>Thripoidea</taxon>
        <taxon>Thripidae</taxon>
        <taxon>Frankliniella</taxon>
    </lineage>
</organism>
<feature type="region of interest" description="Disordered" evidence="11">
    <location>
        <begin position="260"/>
        <end position="370"/>
    </location>
</feature>
<dbReference type="Pfam" id="PF07815">
    <property type="entry name" value="Abi_HHR"/>
    <property type="match status" value="1"/>
</dbReference>
<evidence type="ECO:0000256" key="2">
    <source>
        <dbReference type="ARBA" id="ARBA00004510"/>
    </source>
</evidence>
<evidence type="ECO:0000313" key="14">
    <source>
        <dbReference type="Proteomes" id="UP001219518"/>
    </source>
</evidence>
<comment type="similarity">
    <text evidence="3">Belongs to the ABI family.</text>
</comment>
<feature type="region of interest" description="Disordered" evidence="11">
    <location>
        <begin position="450"/>
        <end position="494"/>
    </location>
</feature>
<accession>A0AAE1GS61</accession>
<keyword evidence="7" id="KW-0175">Coiled coil</keyword>
<evidence type="ECO:0000256" key="5">
    <source>
        <dbReference type="ARBA" id="ARBA00022490"/>
    </source>
</evidence>
<keyword evidence="14" id="KW-1185">Reference proteome</keyword>
<evidence type="ECO:0000256" key="11">
    <source>
        <dbReference type="SAM" id="MobiDB-lite"/>
    </source>
</evidence>
<feature type="compositionally biased region" description="Basic residues" evidence="11">
    <location>
        <begin position="456"/>
        <end position="474"/>
    </location>
</feature>
<dbReference type="GO" id="GO:0035591">
    <property type="term" value="F:signaling adaptor activity"/>
    <property type="evidence" value="ECO:0007669"/>
    <property type="project" value="TreeGrafter"/>
</dbReference>
<evidence type="ECO:0000256" key="1">
    <source>
        <dbReference type="ARBA" id="ARBA00004245"/>
    </source>
</evidence>
<reference evidence="13" key="1">
    <citation type="submission" date="2021-07" db="EMBL/GenBank/DDBJ databases">
        <authorList>
            <person name="Catto M.A."/>
            <person name="Jacobson A."/>
            <person name="Kennedy G."/>
            <person name="Labadie P."/>
            <person name="Hunt B.G."/>
            <person name="Srinivasan R."/>
        </authorList>
    </citation>
    <scope>NUCLEOTIDE SEQUENCE</scope>
    <source>
        <strain evidence="13">PL_HMW_Pooled</strain>
        <tissue evidence="13">Head</tissue>
    </source>
</reference>
<reference evidence="13" key="2">
    <citation type="journal article" date="2023" name="BMC Genomics">
        <title>Pest status, molecular evolution, and epigenetic factors derived from the genome assembly of Frankliniella fusca, a thysanopteran phytovirus vector.</title>
        <authorList>
            <person name="Catto M.A."/>
            <person name="Labadie P.E."/>
            <person name="Jacobson A.L."/>
            <person name="Kennedy G.G."/>
            <person name="Srinivasan R."/>
            <person name="Hunt B.G."/>
        </authorList>
    </citation>
    <scope>NUCLEOTIDE SEQUENCE</scope>
    <source>
        <strain evidence="13">PL_HMW_Pooled</strain>
    </source>
</reference>
<dbReference type="EMBL" id="JAHWGI010000026">
    <property type="protein sequence ID" value="KAK3907843.1"/>
    <property type="molecule type" value="Genomic_DNA"/>
</dbReference>
<dbReference type="GO" id="GO:0001764">
    <property type="term" value="P:neuron migration"/>
    <property type="evidence" value="ECO:0007669"/>
    <property type="project" value="TreeGrafter"/>
</dbReference>
<dbReference type="Proteomes" id="UP001219518">
    <property type="component" value="Unassembled WGS sequence"/>
</dbReference>
<evidence type="ECO:0000256" key="7">
    <source>
        <dbReference type="ARBA" id="ARBA00023054"/>
    </source>
</evidence>
<dbReference type="SMART" id="SM00326">
    <property type="entry name" value="SH3"/>
    <property type="match status" value="1"/>
</dbReference>
<evidence type="ECO:0000256" key="3">
    <source>
        <dbReference type="ARBA" id="ARBA00010020"/>
    </source>
</evidence>
<dbReference type="InterPro" id="IPR001452">
    <property type="entry name" value="SH3_domain"/>
</dbReference>
<comment type="subcellular location">
    <subcellularLocation>
        <location evidence="2">Cell projection</location>
        <location evidence="2">Lamellipodium</location>
    </subcellularLocation>
    <subcellularLocation>
        <location evidence="1">Cytoplasm</location>
        <location evidence="1">Cytoskeleton</location>
    </subcellularLocation>
</comment>
<evidence type="ECO:0000256" key="9">
    <source>
        <dbReference type="ARBA" id="ARBA00023273"/>
    </source>
</evidence>
<protein>
    <submittedName>
        <fullName evidence="13">Abl interactor 2</fullName>
    </submittedName>
</protein>
<comment type="caution">
    <text evidence="13">The sequence shown here is derived from an EMBL/GenBank/DDBJ whole genome shotgun (WGS) entry which is preliminary data.</text>
</comment>
<dbReference type="PANTHER" id="PTHR10460:SF0">
    <property type="entry name" value="ABELSON INTERACTING PROTEIN, ISOFORM D"/>
    <property type="match status" value="1"/>
</dbReference>
<dbReference type="InterPro" id="IPR036028">
    <property type="entry name" value="SH3-like_dom_sf"/>
</dbReference>
<keyword evidence="6" id="KW-0597">Phosphoprotein</keyword>
<keyword evidence="5" id="KW-0963">Cytoplasm</keyword>
<dbReference type="PANTHER" id="PTHR10460">
    <property type="entry name" value="ABL INTERACTOR FAMILY MEMBER"/>
    <property type="match status" value="1"/>
</dbReference>
<evidence type="ECO:0000256" key="10">
    <source>
        <dbReference type="PROSITE-ProRule" id="PRU00192"/>
    </source>
</evidence>
<feature type="compositionally biased region" description="Basic residues" evidence="11">
    <location>
        <begin position="336"/>
        <end position="345"/>
    </location>
</feature>
<evidence type="ECO:0000256" key="6">
    <source>
        <dbReference type="ARBA" id="ARBA00022553"/>
    </source>
</evidence>
<dbReference type="Gene3D" id="2.30.30.40">
    <property type="entry name" value="SH3 Domains"/>
    <property type="match status" value="1"/>
</dbReference>
<name>A0AAE1GS61_9NEOP</name>
<dbReference type="AlphaFoldDB" id="A0AAE1GS61"/>
<dbReference type="FunFam" id="2.30.30.40:FF:000002">
    <property type="entry name" value="abl interactor 1 isoform X1"/>
    <property type="match status" value="1"/>
</dbReference>
<evidence type="ECO:0000259" key="12">
    <source>
        <dbReference type="PROSITE" id="PS50002"/>
    </source>
</evidence>
<sequence>MNGGFHILSLFGLFCYHDKGVVCLLLSNVIGLPRGKWMFSWLSFVNRGDSNKMWDSLLTAGAVVNREGLGSESETMAELAALLKTDIPEGRNNLADSHTNLERVAEYCENNYFQQADEKRMALEETKNYTTQSLASVAYQINTLAYNFLQLLDLQTAQMGEMESQMNHIAQTVMIHKEKVARREIGVLTANKSTNRTYKIIAPANPEKPIKYVRRAIDYNALDDIGHGVRTLSGGMRGKQRGSSAGSLQAMGPLSVNVGPNVGPAPTTKPPTPPQAVRGMGMGTLSKGSREYRTPPAVAPPQVPSHYAPNYPLGHPRRDRGPGYSSLPMHSNTLPHQHHGSHHSMHANSQAHNTGTLSHHPHHQNWSGASYPTNTSTKYATSHIFFRSSHEYATTTFEKCPEKSPGRTTLKKRFEKFGRFEVFEKKLSTPPSPLVLNNSLTTAMQAVPSGMLGHHTLPHQHHGHHSSHGGHSQHYRLGSQTPPPPPQPEEAEHARFGQPRGMIVPEQIDLPGWVPKNYIEKVVAIYDYYADKDDELSFQESAVIYVLKKNDDGWWEGVMDGITGLFPGNYVEPCV</sequence>
<dbReference type="GO" id="GO:0030027">
    <property type="term" value="C:lamellipodium"/>
    <property type="evidence" value="ECO:0007669"/>
    <property type="project" value="UniProtKB-SubCell"/>
</dbReference>
<keyword evidence="4 10" id="KW-0728">SH3 domain</keyword>
<dbReference type="CDD" id="cd11826">
    <property type="entry name" value="SH3_Abi"/>
    <property type="match status" value="1"/>
</dbReference>
<dbReference type="Pfam" id="PF14604">
    <property type="entry name" value="SH3_9"/>
    <property type="match status" value="1"/>
</dbReference>
<dbReference type="Gene3D" id="6.10.140.1620">
    <property type="match status" value="1"/>
</dbReference>
<evidence type="ECO:0000313" key="13">
    <source>
        <dbReference type="EMBL" id="KAK3907843.1"/>
    </source>
</evidence>
<evidence type="ECO:0000256" key="4">
    <source>
        <dbReference type="ARBA" id="ARBA00022443"/>
    </source>
</evidence>
<dbReference type="GO" id="GO:0098858">
    <property type="term" value="C:actin-based cell projection"/>
    <property type="evidence" value="ECO:0007669"/>
    <property type="project" value="TreeGrafter"/>
</dbReference>
<evidence type="ECO:0000256" key="8">
    <source>
        <dbReference type="ARBA" id="ARBA00023212"/>
    </source>
</evidence>
<keyword evidence="8" id="KW-0206">Cytoskeleton</keyword>
<dbReference type="GO" id="GO:0005856">
    <property type="term" value="C:cytoskeleton"/>
    <property type="evidence" value="ECO:0007669"/>
    <property type="project" value="UniProtKB-SubCell"/>
</dbReference>
<dbReference type="PRINTS" id="PR00452">
    <property type="entry name" value="SH3DOMAIN"/>
</dbReference>
<feature type="domain" description="SH3" evidence="12">
    <location>
        <begin position="517"/>
        <end position="575"/>
    </location>
</feature>